<dbReference type="AlphaFoldDB" id="A9V107"/>
<keyword evidence="3" id="KW-0689">Ribosomal protein</keyword>
<evidence type="ECO:0000256" key="2">
    <source>
        <dbReference type="ARBA" id="ARBA00009680"/>
    </source>
</evidence>
<gene>
    <name evidence="8" type="ORF">MONBRDRAFT_32666</name>
</gene>
<dbReference type="InterPro" id="IPR018098">
    <property type="entry name" value="Ribosomal_eS24_CS"/>
</dbReference>
<dbReference type="InterPro" id="IPR012678">
    <property type="entry name" value="Ribosomal_uL23/eL15/eS24_sf"/>
</dbReference>
<accession>A9V107</accession>
<keyword evidence="4" id="KW-0687">Ribonucleoprotein</keyword>
<name>A9V107_MONBE</name>
<feature type="region of interest" description="Disordered" evidence="5">
    <location>
        <begin position="44"/>
        <end position="129"/>
    </location>
</feature>
<evidence type="ECO:0000259" key="6">
    <source>
        <dbReference type="Pfam" id="PF00656"/>
    </source>
</evidence>
<dbReference type="Proteomes" id="UP000001357">
    <property type="component" value="Unassembled WGS sequence"/>
</dbReference>
<dbReference type="EMBL" id="CH991553">
    <property type="protein sequence ID" value="EDQ88849.1"/>
    <property type="molecule type" value="Genomic_DNA"/>
</dbReference>
<keyword evidence="9" id="KW-1185">Reference proteome</keyword>
<dbReference type="InterPro" id="IPR005735">
    <property type="entry name" value="Znf_LSD1"/>
</dbReference>
<evidence type="ECO:0000259" key="7">
    <source>
        <dbReference type="Pfam" id="PF06943"/>
    </source>
</evidence>
<organism evidence="8 9">
    <name type="scientific">Monosiga brevicollis</name>
    <name type="common">Choanoflagellate</name>
    <dbReference type="NCBI Taxonomy" id="81824"/>
    <lineage>
        <taxon>Eukaryota</taxon>
        <taxon>Choanoflagellata</taxon>
        <taxon>Craspedida</taxon>
        <taxon>Salpingoecidae</taxon>
        <taxon>Monosiga</taxon>
    </lineage>
</organism>
<sequence length="573" mass="62067">MPSVQCNNCHQRLEAPPGAPVVQCGICHSIVHVNSTGPYGIMPPSMHGSHPSGPYPSSPYGGPAGLYPPPMSGHGSLSSSSTPQAAPGHHPAYPPRHGPGGTGPTPLPSASAGYHQPSAPSISPEAGAPRVTKRKAMLVGINYLGTSAELGGCINDANCMKYLLKKRFGYQDSDILLLTEDNPNPVMHPTRRNIINGFKWLVDGAAAGDSLFFHYSGHGSQKKDRTGDELDGYDETILPLDYKREGQITDDEIFDRMIRPLPAGCRLHCVVDACHSGSVTDLPYALQKDCRSWYQASRIYKGTEGFVVCFAACDDRQTSADTSALAKNARTGAMTFCFIEAIEGGYGDTYRSIMQRVQHRLKSAQAPGGGFSFSNPSDIVTGVLGFPQVPLLSSSKQFDPNTSFYLAYYSWAKLNCTHYNEGKCKHASGHPKTNDRPSKPQGSGCAIIARADAATIRTRKFISNRLLARKQMVVDVIHPGLANVSKSDLREKLAAAYKTTADLVVCFGFRTQFGGGKSTGFALIYDSVDAMKHFEPKHRLVRAGLATAKSGSRKQKKERKNRDKKFRGVKRTK</sequence>
<dbReference type="GeneID" id="5891559"/>
<dbReference type="InterPro" id="IPR001976">
    <property type="entry name" value="Ribosomal_eS24"/>
</dbReference>
<protein>
    <recommendedName>
        <fullName evidence="10">40S ribosomal protein S24</fullName>
    </recommendedName>
</protein>
<dbReference type="InParanoid" id="A9V107"/>
<reference evidence="8 9" key="1">
    <citation type="journal article" date="2008" name="Nature">
        <title>The genome of the choanoflagellate Monosiga brevicollis and the origin of metazoans.</title>
        <authorList>
            <consortium name="JGI Sequencing"/>
            <person name="King N."/>
            <person name="Westbrook M.J."/>
            <person name="Young S.L."/>
            <person name="Kuo A."/>
            <person name="Abedin M."/>
            <person name="Chapman J."/>
            <person name="Fairclough S."/>
            <person name="Hellsten U."/>
            <person name="Isogai Y."/>
            <person name="Letunic I."/>
            <person name="Marr M."/>
            <person name="Pincus D."/>
            <person name="Putnam N."/>
            <person name="Rokas A."/>
            <person name="Wright K.J."/>
            <person name="Zuzow R."/>
            <person name="Dirks W."/>
            <person name="Good M."/>
            <person name="Goodstein D."/>
            <person name="Lemons D."/>
            <person name="Li W."/>
            <person name="Lyons J.B."/>
            <person name="Morris A."/>
            <person name="Nichols S."/>
            <person name="Richter D.J."/>
            <person name="Salamov A."/>
            <person name="Bork P."/>
            <person name="Lim W.A."/>
            <person name="Manning G."/>
            <person name="Miller W.T."/>
            <person name="McGinnis W."/>
            <person name="Shapiro H."/>
            <person name="Tjian R."/>
            <person name="Grigoriev I.V."/>
            <person name="Rokhsar D."/>
        </authorList>
    </citation>
    <scope>NUCLEOTIDE SEQUENCE [LARGE SCALE GENOMIC DNA]</scope>
    <source>
        <strain evidence="9">MX1 / ATCC 50154</strain>
    </source>
</reference>
<evidence type="ECO:0000256" key="4">
    <source>
        <dbReference type="ARBA" id="ARBA00023274"/>
    </source>
</evidence>
<evidence type="ECO:0000313" key="9">
    <source>
        <dbReference type="Proteomes" id="UP000001357"/>
    </source>
</evidence>
<feature type="domain" description="Peptidase C14 caspase" evidence="6">
    <location>
        <begin position="133"/>
        <end position="396"/>
    </location>
</feature>
<comment type="similarity">
    <text evidence="2">Belongs to the eukaryotic ribosomal protein eS24 family.</text>
</comment>
<dbReference type="PANTHER" id="PTHR48104:SF30">
    <property type="entry name" value="METACASPASE-1"/>
    <property type="match status" value="1"/>
</dbReference>
<dbReference type="SUPFAM" id="SSF54189">
    <property type="entry name" value="Ribosomal proteins S24e, L23 and L15e"/>
    <property type="match status" value="1"/>
</dbReference>
<dbReference type="InterPro" id="IPR053709">
    <property type="entry name" value="eRP_eS24_sf"/>
</dbReference>
<dbReference type="GO" id="GO:0003735">
    <property type="term" value="F:structural constituent of ribosome"/>
    <property type="evidence" value="ECO:0007669"/>
    <property type="project" value="InterPro"/>
</dbReference>
<dbReference type="Pfam" id="PF01282">
    <property type="entry name" value="Ribosomal_S24e"/>
    <property type="match status" value="1"/>
</dbReference>
<dbReference type="RefSeq" id="XP_001746462.1">
    <property type="nucleotide sequence ID" value="XM_001746410.1"/>
</dbReference>
<evidence type="ECO:0000256" key="1">
    <source>
        <dbReference type="ARBA" id="ARBA00009005"/>
    </source>
</evidence>
<dbReference type="Gene3D" id="3.30.70.3370">
    <property type="match status" value="1"/>
</dbReference>
<feature type="compositionally biased region" description="Low complexity" evidence="5">
    <location>
        <begin position="72"/>
        <end position="81"/>
    </location>
</feature>
<feature type="region of interest" description="Disordered" evidence="5">
    <location>
        <begin position="546"/>
        <end position="573"/>
    </location>
</feature>
<dbReference type="InterPro" id="IPR011600">
    <property type="entry name" value="Pept_C14_caspase"/>
</dbReference>
<dbReference type="GO" id="GO:0006412">
    <property type="term" value="P:translation"/>
    <property type="evidence" value="ECO:0007669"/>
    <property type="project" value="InterPro"/>
</dbReference>
<dbReference type="Gene3D" id="3.40.50.12660">
    <property type="match status" value="1"/>
</dbReference>
<dbReference type="KEGG" id="mbr:MONBRDRAFT_32666"/>
<dbReference type="eggNOG" id="KOG3424">
    <property type="taxonomic scope" value="Eukaryota"/>
</dbReference>
<evidence type="ECO:0000256" key="3">
    <source>
        <dbReference type="ARBA" id="ARBA00022980"/>
    </source>
</evidence>
<dbReference type="Pfam" id="PF00656">
    <property type="entry name" value="Peptidase_C14"/>
    <property type="match status" value="1"/>
</dbReference>
<feature type="compositionally biased region" description="Basic residues" evidence="5">
    <location>
        <begin position="551"/>
        <end position="573"/>
    </location>
</feature>
<dbReference type="GO" id="GO:0005840">
    <property type="term" value="C:ribosome"/>
    <property type="evidence" value="ECO:0007669"/>
    <property type="project" value="UniProtKB-KW"/>
</dbReference>
<evidence type="ECO:0000313" key="8">
    <source>
        <dbReference type="EMBL" id="EDQ88849.1"/>
    </source>
</evidence>
<dbReference type="GO" id="GO:1990904">
    <property type="term" value="C:ribonucleoprotein complex"/>
    <property type="evidence" value="ECO:0007669"/>
    <property type="project" value="UniProtKB-KW"/>
</dbReference>
<dbReference type="HAMAP" id="MF_00545">
    <property type="entry name" value="Ribosomal_eS24"/>
    <property type="match status" value="1"/>
</dbReference>
<dbReference type="PANTHER" id="PTHR48104">
    <property type="entry name" value="METACASPASE-4"/>
    <property type="match status" value="1"/>
</dbReference>
<dbReference type="FunFam" id="3.30.70.3370:FF:000001">
    <property type="entry name" value="40S ribosomal protein S24"/>
    <property type="match status" value="1"/>
</dbReference>
<feature type="domain" description="Zinc finger LSD1-type" evidence="7">
    <location>
        <begin position="6"/>
        <end position="30"/>
    </location>
</feature>
<dbReference type="Pfam" id="PF06943">
    <property type="entry name" value="zf-LSD1"/>
    <property type="match status" value="1"/>
</dbReference>
<dbReference type="eggNOG" id="KOG1546">
    <property type="taxonomic scope" value="Eukaryota"/>
</dbReference>
<dbReference type="NCBIfam" id="TIGR01053">
    <property type="entry name" value="LSD1"/>
    <property type="match status" value="1"/>
</dbReference>
<dbReference type="GO" id="GO:0006508">
    <property type="term" value="P:proteolysis"/>
    <property type="evidence" value="ECO:0000318"/>
    <property type="project" value="GO_Central"/>
</dbReference>
<evidence type="ECO:0000256" key="5">
    <source>
        <dbReference type="SAM" id="MobiDB-lite"/>
    </source>
</evidence>
<dbReference type="PROSITE" id="PS00529">
    <property type="entry name" value="RIBOSOMAL_S24E"/>
    <property type="match status" value="1"/>
</dbReference>
<proteinExistence type="inferred from homology"/>
<comment type="similarity">
    <text evidence="1">Belongs to the peptidase C14B family.</text>
</comment>
<evidence type="ECO:0008006" key="10">
    <source>
        <dbReference type="Google" id="ProtNLM"/>
    </source>
</evidence>
<dbReference type="GO" id="GO:0005737">
    <property type="term" value="C:cytoplasm"/>
    <property type="evidence" value="ECO:0000318"/>
    <property type="project" value="GO_Central"/>
</dbReference>
<dbReference type="GO" id="GO:0004197">
    <property type="term" value="F:cysteine-type endopeptidase activity"/>
    <property type="evidence" value="ECO:0000318"/>
    <property type="project" value="GO_Central"/>
</dbReference>
<dbReference type="InterPro" id="IPR050452">
    <property type="entry name" value="Metacaspase"/>
</dbReference>